<gene>
    <name evidence="9" type="ORF">PDIGIT_LOCUS4011</name>
</gene>
<feature type="compositionally biased region" description="Polar residues" evidence="8">
    <location>
        <begin position="158"/>
        <end position="192"/>
    </location>
</feature>
<keyword evidence="4" id="KW-0498">Mitosis</keyword>
<comment type="subcellular location">
    <subcellularLocation>
        <location evidence="1">Nucleus</location>
    </subcellularLocation>
</comment>
<dbReference type="GO" id="GO:0005634">
    <property type="term" value="C:nucleus"/>
    <property type="evidence" value="ECO:0007669"/>
    <property type="project" value="UniProtKB-SubCell"/>
</dbReference>
<dbReference type="GO" id="GO:0051301">
    <property type="term" value="P:cell division"/>
    <property type="evidence" value="ECO:0007669"/>
    <property type="project" value="UniProtKB-KW"/>
</dbReference>
<feature type="compositionally biased region" description="Polar residues" evidence="8">
    <location>
        <begin position="201"/>
        <end position="251"/>
    </location>
</feature>
<comment type="similarity">
    <text evidence="2">Belongs to the SCC4/mau-2 family.</text>
</comment>
<feature type="compositionally biased region" description="Low complexity" evidence="8">
    <location>
        <begin position="33"/>
        <end position="53"/>
    </location>
</feature>
<proteinExistence type="inferred from homology"/>
<feature type="compositionally biased region" description="Polar residues" evidence="8">
    <location>
        <begin position="123"/>
        <end position="141"/>
    </location>
</feature>
<dbReference type="EMBL" id="CAOQHR010000002">
    <property type="protein sequence ID" value="CAI6328692.1"/>
    <property type="molecule type" value="Genomic_DNA"/>
</dbReference>
<comment type="caution">
    <text evidence="9">The sequence shown here is derived from an EMBL/GenBank/DDBJ whole genome shotgun (WGS) entry which is preliminary data.</text>
</comment>
<name>A0A9W4UA56_9PLEO</name>
<dbReference type="Pfam" id="PF10345">
    <property type="entry name" value="Cohesin_load"/>
    <property type="match status" value="1"/>
</dbReference>
<protein>
    <recommendedName>
        <fullName evidence="11">Cohesin loading factor</fullName>
    </recommendedName>
</protein>
<evidence type="ECO:0000256" key="8">
    <source>
        <dbReference type="SAM" id="MobiDB-lite"/>
    </source>
</evidence>
<evidence type="ECO:0000256" key="5">
    <source>
        <dbReference type="ARBA" id="ARBA00022829"/>
    </source>
</evidence>
<evidence type="ECO:0000256" key="1">
    <source>
        <dbReference type="ARBA" id="ARBA00004123"/>
    </source>
</evidence>
<keyword evidence="7" id="KW-0131">Cell cycle</keyword>
<feature type="region of interest" description="Disordered" evidence="8">
    <location>
        <begin position="1"/>
        <end position="260"/>
    </location>
</feature>
<evidence type="ECO:0000256" key="7">
    <source>
        <dbReference type="ARBA" id="ARBA00023306"/>
    </source>
</evidence>
<accession>A0A9W4UA56</accession>
<dbReference type="Proteomes" id="UP001152607">
    <property type="component" value="Unassembled WGS sequence"/>
</dbReference>
<evidence type="ECO:0000256" key="4">
    <source>
        <dbReference type="ARBA" id="ARBA00022776"/>
    </source>
</evidence>
<reference evidence="9" key="1">
    <citation type="submission" date="2023-01" db="EMBL/GenBank/DDBJ databases">
        <authorList>
            <person name="Van Ghelder C."/>
            <person name="Rancurel C."/>
        </authorList>
    </citation>
    <scope>NUCLEOTIDE SEQUENCE</scope>
    <source>
        <strain evidence="9">CNCM I-4278</strain>
    </source>
</reference>
<dbReference type="InterPro" id="IPR019440">
    <property type="entry name" value="MAU2"/>
</dbReference>
<evidence type="ECO:0000256" key="2">
    <source>
        <dbReference type="ARBA" id="ARBA00008585"/>
    </source>
</evidence>
<keyword evidence="10" id="KW-1185">Reference proteome</keyword>
<evidence type="ECO:0000313" key="9">
    <source>
        <dbReference type="EMBL" id="CAI6328692.1"/>
    </source>
</evidence>
<keyword evidence="3" id="KW-0132">Cell division</keyword>
<dbReference type="GO" id="GO:0007059">
    <property type="term" value="P:chromosome segregation"/>
    <property type="evidence" value="ECO:0007669"/>
    <property type="project" value="UniProtKB-KW"/>
</dbReference>
<evidence type="ECO:0000256" key="6">
    <source>
        <dbReference type="ARBA" id="ARBA00023242"/>
    </source>
</evidence>
<evidence type="ECO:0000256" key="3">
    <source>
        <dbReference type="ARBA" id="ARBA00022618"/>
    </source>
</evidence>
<dbReference type="AlphaFoldDB" id="A0A9W4UA56"/>
<evidence type="ECO:0008006" key="11">
    <source>
        <dbReference type="Google" id="ProtNLM"/>
    </source>
</evidence>
<feature type="compositionally biased region" description="Polar residues" evidence="8">
    <location>
        <begin position="78"/>
        <end position="91"/>
    </location>
</feature>
<keyword evidence="5" id="KW-0159">Chromosome partition</keyword>
<evidence type="ECO:0000313" key="10">
    <source>
        <dbReference type="Proteomes" id="UP001152607"/>
    </source>
</evidence>
<dbReference type="PANTHER" id="PTHR21394">
    <property type="entry name" value="MAU2 CHROMATID COHESION FACTOR HOMOLOG"/>
    <property type="match status" value="1"/>
</dbReference>
<sequence>MDPRYNNWPPSQAPSAHPNGGQYAPLPAPAPPQQHAYQQQQQQMGYGMQFPQQHPQALHMFPQSQPTPNGPRTAVPPSASQPYPPSVQQTPAPRVSHPQVVIPPSPRNTNPLPQMQAPRIRQVQVQVPKSAQRAGGSSSVGNMGRDMTHGYARPPQGQPSQTPVAKTAQRSQSFQENPRSQNRPQGTPSQNHNQHRAPLQPQGTPSSNAHAHTPTSSNQHRSPSAQSLTIKRSQPQVVIKRPSSQLQTPTRPQHVPSKPLPDDLVVMILSAADEYIAAARSLGSLAAMAMNKADLDQYYKLMSTALGCMDAVLKKYSQAPRDEALLRLRYASLLVEETDNNQEIEETLAKGIALCSRNHFHDLKYAMTHLQARYHFKSSPRAALKLLDQPIQETETFRHIVWVYAFRFLKVTLALQVPGRPEIASALSQLRIIADHAERRGDRAIYVTCCTLEAMVHLRGTAHDRFEHAQRAIASARSLQLQLSAKQLGQIDVLIDCIDVACMLQQGQSNFEKLNALQAKVDQDLGPVQGVFSVLIEKSIGGNLTFDTGGVFTKAGDGRDELVFAWLPQPYLKTLVYNLSGLASLPHDRGNSYLQEGHTLTNAILQRPPSFGISIPAALKQRDWVKILDWHIKFAIGIVACYHEDRSTAKSAVTMLQERSSQPPFQGLEPYACALSYLSAVLDQCNGSVESALAIYSGAEFDLPDSKSTADFKTDIVILAMCNRLLIISNPSHPEHYQIQLLFAQLQSLCTNHPNLHIECAFQIIRAVIIPEPSINRRKTLIQTATQRGQKLMNYQFMSMCLNYMASRFFADQVGKQPLGAARAARSISKQGRSVLWKAVSYGICTHTFQVNGLLEDAQNCQLEFNKIRHQLPPALRGEDSDLDAEGDVDME</sequence>
<dbReference type="GO" id="GO:0007064">
    <property type="term" value="P:mitotic sister chromatid cohesion"/>
    <property type="evidence" value="ECO:0007669"/>
    <property type="project" value="InterPro"/>
</dbReference>
<keyword evidence="6" id="KW-0539">Nucleus</keyword>
<organism evidence="9 10">
    <name type="scientific">Periconia digitata</name>
    <dbReference type="NCBI Taxonomy" id="1303443"/>
    <lineage>
        <taxon>Eukaryota</taxon>
        <taxon>Fungi</taxon>
        <taxon>Dikarya</taxon>
        <taxon>Ascomycota</taxon>
        <taxon>Pezizomycotina</taxon>
        <taxon>Dothideomycetes</taxon>
        <taxon>Pleosporomycetidae</taxon>
        <taxon>Pleosporales</taxon>
        <taxon>Massarineae</taxon>
        <taxon>Periconiaceae</taxon>
        <taxon>Periconia</taxon>
    </lineage>
</organism>
<dbReference type="OrthoDB" id="5565328at2759"/>